<reference evidence="3" key="1">
    <citation type="submission" date="2020-03" db="EMBL/GenBank/DDBJ databases">
        <title>Relaxed selection underlies rapid genomic changes in the transitions from sociality to social parasitism in ants.</title>
        <authorList>
            <person name="Bi X."/>
        </authorList>
    </citation>
    <scope>NUCLEOTIDE SEQUENCE</scope>
    <source>
        <strain evidence="3">BGI-DK2014a</strain>
        <tissue evidence="3">Whole body</tissue>
    </source>
</reference>
<feature type="compositionally biased region" description="Polar residues" evidence="1">
    <location>
        <begin position="707"/>
        <end position="737"/>
    </location>
</feature>
<feature type="compositionally biased region" description="Polar residues" evidence="1">
    <location>
        <begin position="745"/>
        <end position="757"/>
    </location>
</feature>
<name>A0A836GC60_9HYME</name>
<keyword evidence="4" id="KW-1185">Reference proteome</keyword>
<dbReference type="Proteomes" id="UP000669903">
    <property type="component" value="Unassembled WGS sequence"/>
</dbReference>
<dbReference type="InterPro" id="IPR049770">
    <property type="entry name" value="OTU_Tudor"/>
</dbReference>
<evidence type="ECO:0000313" key="3">
    <source>
        <dbReference type="EMBL" id="KAG5346024.1"/>
    </source>
</evidence>
<feature type="domain" description="OTU" evidence="2">
    <location>
        <begin position="18"/>
        <end position="140"/>
    </location>
</feature>
<proteinExistence type="predicted"/>
<dbReference type="InterPro" id="IPR038765">
    <property type="entry name" value="Papain-like_cys_pep_sf"/>
</dbReference>
<dbReference type="PANTHER" id="PTHR12419">
    <property type="entry name" value="OTU DOMAIN CONTAINING PROTEIN"/>
    <property type="match status" value="1"/>
</dbReference>
<dbReference type="CDD" id="cd22753">
    <property type="entry name" value="OTU_ALG13-like"/>
    <property type="match status" value="1"/>
</dbReference>
<dbReference type="AlphaFoldDB" id="A0A836GC60"/>
<dbReference type="SUPFAM" id="SSF54001">
    <property type="entry name" value="Cysteine proteinases"/>
    <property type="match status" value="1"/>
</dbReference>
<evidence type="ECO:0000313" key="4">
    <source>
        <dbReference type="Proteomes" id="UP000669903"/>
    </source>
</evidence>
<evidence type="ECO:0000259" key="2">
    <source>
        <dbReference type="PROSITE" id="PS50802"/>
    </source>
</evidence>
<dbReference type="Gene3D" id="3.90.70.80">
    <property type="match status" value="1"/>
</dbReference>
<gene>
    <name evidence="3" type="primary">Otud4</name>
    <name evidence="3" type="ORF">G6Z76_0013826</name>
</gene>
<dbReference type="Pfam" id="PF02338">
    <property type="entry name" value="OTU"/>
    <property type="match status" value="1"/>
</dbReference>
<dbReference type="InterPro" id="IPR003323">
    <property type="entry name" value="OTU_dom"/>
</dbReference>
<dbReference type="InterPro" id="IPR049769">
    <property type="entry name" value="OTU_OTU"/>
</dbReference>
<organism evidence="3 4">
    <name type="scientific">Acromyrmex charruanus</name>
    <dbReference type="NCBI Taxonomy" id="2715315"/>
    <lineage>
        <taxon>Eukaryota</taxon>
        <taxon>Metazoa</taxon>
        <taxon>Ecdysozoa</taxon>
        <taxon>Arthropoda</taxon>
        <taxon>Hexapoda</taxon>
        <taxon>Insecta</taxon>
        <taxon>Pterygota</taxon>
        <taxon>Neoptera</taxon>
        <taxon>Endopterygota</taxon>
        <taxon>Hymenoptera</taxon>
        <taxon>Apocrita</taxon>
        <taxon>Aculeata</taxon>
        <taxon>Formicoidea</taxon>
        <taxon>Formicidae</taxon>
        <taxon>Myrmicinae</taxon>
        <taxon>Acromyrmex</taxon>
    </lineage>
</organism>
<dbReference type="CDD" id="cd20380">
    <property type="entry name" value="Tudor_TDRD13-like"/>
    <property type="match status" value="1"/>
</dbReference>
<dbReference type="InterPro" id="IPR050704">
    <property type="entry name" value="Peptidase_C85-like"/>
</dbReference>
<dbReference type="PROSITE" id="PS50802">
    <property type="entry name" value="OTU"/>
    <property type="match status" value="1"/>
</dbReference>
<sequence>MSKRTQEPVDQWLAKEGYFRKPTPRDPTCLFRAISEQVYHTQHYHLRVRRECIEFMKKKRHLFIDSVSTPFDYYLNEMQCFTEWGGSSEIHAMSLLYKRDIIIFVGEKQICENVTNNGFKKGVILLCHTEPKQYEPVYPMAFVQSAAYCQSIVYEVVYRYMYQIPNIKTVADRMLHNRAPALRHDRFFQKGNLDIREQLIEDLYKKVKNEHSDTDEAQSDWKGAPIPYKVAKALAPDYYRNIELDIWHELKRGVVEILFLFSFLKAKVKYLKLKLFVCTEVKSAGWNRYNSNELQVGGKCLIEISINDLQQCDRNNNKNVRVNLPECSTSETNNKIEQQKLKQGPLWLHGYIQEMNTEKEPVLVFIKDLGEKKFVPYDALKPLPLVRKNRPKNWIPINRNHSVTIDSNRRWKKPYNSFSRKRKDTIIITNEKPNNTNKNVLINNSNDDNDIDATNVVKSDFDEYHGELRKINQSQTLKNHSVEDNSIYTTNEEANNLPMTTTFDNSQSIGSNSVTQEITEEHKKPAVFKKVNNTARKIEKSLNLQKSNSKPKVLNENYSSPYNDNSQTNIFGNSNVSYVPPDNGNAYPYYPYIPGNFSITGEHNPGQIDHPLTSNVFYNLHLLHLEDTFRTLNPTYYGPIMYGPNHQGMQSLGTPSNAINNGPYIQYMREEVDRLVNDMQNSSLNEGSNASAEIPNASHVNMNNVQSTNQSKQGSRNLSGKDSSHSIQQKGKQTGTIKGNKIRNRQQNARGSSHMQYSGHQYGATMPSGSVNPYNAPRHDVHMLQPQQHHWDPMSHQIAPSVVAGPTNGYASSQYTTSNQIIPYHELPPHYTNESNSGNPSYYLGNGSYIPVSYLPPQHVDATENGAVPPSYPQHFYSTTEAYPPGHSSINGQPMMYSQPVMYPQSVQYHAVPSPSQHMQEQWNPTLGPQPSYVTQCIAPNPGLAPIIEPSPNGQCTVPKGSL</sequence>
<dbReference type="GO" id="GO:0004843">
    <property type="term" value="F:cysteine-type deubiquitinase activity"/>
    <property type="evidence" value="ECO:0007669"/>
    <property type="project" value="TreeGrafter"/>
</dbReference>
<feature type="region of interest" description="Disordered" evidence="1">
    <location>
        <begin position="707"/>
        <end position="757"/>
    </location>
</feature>
<comment type="caution">
    <text evidence="3">The sequence shown here is derived from an EMBL/GenBank/DDBJ whole genome shotgun (WGS) entry which is preliminary data.</text>
</comment>
<feature type="non-terminal residue" evidence="3">
    <location>
        <position position="963"/>
    </location>
</feature>
<accession>A0A836GC60</accession>
<dbReference type="GO" id="GO:0016579">
    <property type="term" value="P:protein deubiquitination"/>
    <property type="evidence" value="ECO:0007669"/>
    <property type="project" value="TreeGrafter"/>
</dbReference>
<dbReference type="EMBL" id="JAANIC010001895">
    <property type="protein sequence ID" value="KAG5346024.1"/>
    <property type="molecule type" value="Genomic_DNA"/>
</dbReference>
<protein>
    <submittedName>
        <fullName evidence="3">OTUD4 protein</fullName>
    </submittedName>
</protein>
<evidence type="ECO:0000256" key="1">
    <source>
        <dbReference type="SAM" id="MobiDB-lite"/>
    </source>
</evidence>
<feature type="non-terminal residue" evidence="3">
    <location>
        <position position="1"/>
    </location>
</feature>